<evidence type="ECO:0000313" key="2">
    <source>
        <dbReference type="Proteomes" id="UP001647509"/>
    </source>
</evidence>
<accession>A0ACC5U9Y6</accession>
<dbReference type="EMBL" id="JAHKPD010000014">
    <property type="protein sequence ID" value="MBU2951148.1"/>
    <property type="molecule type" value="Genomic_DNA"/>
</dbReference>
<organism evidence="1 2">
    <name type="scientific">Pseudotamlana agarivorans</name>
    <dbReference type="NCBI Taxonomy" id="481183"/>
    <lineage>
        <taxon>Bacteria</taxon>
        <taxon>Pseudomonadati</taxon>
        <taxon>Bacteroidota</taxon>
        <taxon>Flavobacteriia</taxon>
        <taxon>Flavobacteriales</taxon>
        <taxon>Flavobacteriaceae</taxon>
        <taxon>Pseudotamlana</taxon>
    </lineage>
</organism>
<keyword evidence="2" id="KW-1185">Reference proteome</keyword>
<comment type="caution">
    <text evidence="1">The sequence shown here is derived from an EMBL/GenBank/DDBJ whole genome shotgun (WGS) entry which is preliminary data.</text>
</comment>
<protein>
    <submittedName>
        <fullName evidence="1">Polysaccharide biosynthesis tyrosine autokinase</fullName>
        <ecNumber evidence="1">2.7.10.2</ecNumber>
    </submittedName>
</protein>
<dbReference type="Proteomes" id="UP001647509">
    <property type="component" value="Unassembled WGS sequence"/>
</dbReference>
<evidence type="ECO:0000313" key="1">
    <source>
        <dbReference type="EMBL" id="MBU2951148.1"/>
    </source>
</evidence>
<sequence>MGLQTGNFASKEDSNKFDFKKTLLTYLKYWKWFVLSVLLALGAAYYIAKNRVPLYSATAKIMVLDSESGQGNVVLQDLSIMSNEENSMVNDEIQVIKSRTLLGNVAKKLDLNISYHVLGRVNEYELYKNTPIEINFLASDSIIQKTNNQFYIHIISESTFEFKLFEDDIVKKYTFGESVATNYGDIIVTPKDNIKGAIDSNIKVTITSIDNIISRLTATINLFRSEEGSKIVDIYLDAPNVNKSIDIINTLVDEYNLATIEKNRIRAEFTSNFIDDRVKSLTSDLVSVDDSIVKFKVRNQITNISSKSGMLSTNSMTSEQELQGLNTKRNMLEYMLGLLKNNTYEIIPENLGVGDLSISGLAARYNELLERRRGLLKSAGENNSVVLELDQSLNSIKKNLISSVNNNIKTLNIQANSIQNQLSSINSKIAYVPAQESKLISIQRRQSIKESLYLYLLQKREEAEISQTTTLPSAKIIDSAYSLGRLKNSNTPLFFGSILLGLLIPFGVIYIMNLMDTKIHNKEDLENQIKTMTVLGEIPNIKSSANRLITFNDRSILSESFRIIRTNFEFLNRDLKAEKYRNVIFVTSTINGEGKSFVSINTALTLANTGKKVLLIGSDLRNPQIFSAIKTSDKDERSEVGLSEYLSNYSIDLSDTINSREINEINIDILLSGQIPPNPAELLMDQRLEELFDTVSESYDYVVVDTAPSMLVTDTLLMHKYAAHTLYVTRAGYTEKRILNFAKELKEDNKLNHMMLVVNDVKESNFGYGAKYGYYGTPEKKSFFKRKKKV</sequence>
<dbReference type="EC" id="2.7.10.2" evidence="1"/>
<name>A0ACC5U9Y6_9FLAO</name>
<reference evidence="1" key="1">
    <citation type="submission" date="2021-05" db="EMBL/GenBank/DDBJ databases">
        <title>Draft genomes of bacteria isolated from model marine particles.</title>
        <authorList>
            <person name="Datta M.S."/>
            <person name="Schwartzman J.A."/>
            <person name="Enke T.N."/>
            <person name="Saavedra J."/>
            <person name="Cermak N."/>
            <person name="Cordero O.X."/>
        </authorList>
    </citation>
    <scope>NUCLEOTIDE SEQUENCE</scope>
    <source>
        <strain evidence="1">I2M19</strain>
    </source>
</reference>
<proteinExistence type="predicted"/>
<gene>
    <name evidence="1" type="ORF">KO493_10615</name>
</gene>
<keyword evidence="1" id="KW-0808">Transferase</keyword>